<dbReference type="InterPro" id="IPR004821">
    <property type="entry name" value="Cyt_trans-like"/>
</dbReference>
<keyword evidence="11" id="KW-0511">Multifunctional enzyme</keyword>
<reference evidence="16 17" key="1">
    <citation type="submission" date="2023-07" db="EMBL/GenBank/DDBJ databases">
        <title>Genomic Encyclopedia of Type Strains, Phase IV (KMG-IV): sequencing the most valuable type-strain genomes for metagenomic binning, comparative biology and taxonomic classification.</title>
        <authorList>
            <person name="Goeker M."/>
        </authorList>
    </citation>
    <scope>NUCLEOTIDE SEQUENCE [LARGE SCALE GENOMIC DNA]</scope>
    <source>
        <strain evidence="16 17">DSM 19154</strain>
    </source>
</reference>
<evidence type="ECO:0000256" key="9">
    <source>
        <dbReference type="ARBA" id="ARBA00022827"/>
    </source>
</evidence>
<dbReference type="NCBIfam" id="NF004161">
    <property type="entry name" value="PRK05627.1-4"/>
    <property type="match status" value="1"/>
</dbReference>
<protein>
    <recommendedName>
        <fullName evidence="14">Riboflavin biosynthesis protein</fullName>
    </recommendedName>
    <domain>
        <recommendedName>
            <fullName evidence="14">Riboflavin kinase</fullName>
            <ecNumber evidence="14">2.7.1.26</ecNumber>
        </recommendedName>
        <alternativeName>
            <fullName evidence="14">Flavokinase</fullName>
        </alternativeName>
    </domain>
    <domain>
        <recommendedName>
            <fullName evidence="14">FMN adenylyltransferase</fullName>
            <ecNumber evidence="14">2.7.7.2</ecNumber>
        </recommendedName>
        <alternativeName>
            <fullName evidence="14">FAD pyrophosphorylase</fullName>
        </alternativeName>
        <alternativeName>
            <fullName evidence="14">FAD synthase</fullName>
        </alternativeName>
    </domain>
</protein>
<dbReference type="GO" id="GO:0008531">
    <property type="term" value="F:riboflavin kinase activity"/>
    <property type="evidence" value="ECO:0007669"/>
    <property type="project" value="UniProtKB-EC"/>
</dbReference>
<evidence type="ECO:0000256" key="13">
    <source>
        <dbReference type="ARBA" id="ARBA00049494"/>
    </source>
</evidence>
<comment type="similarity">
    <text evidence="14">Belongs to the ribF family.</text>
</comment>
<dbReference type="SUPFAM" id="SSF52374">
    <property type="entry name" value="Nucleotidylyl transferase"/>
    <property type="match status" value="1"/>
</dbReference>
<dbReference type="InterPro" id="IPR023465">
    <property type="entry name" value="Riboflavin_kinase_dom_sf"/>
</dbReference>
<keyword evidence="17" id="KW-1185">Reference proteome</keyword>
<dbReference type="PANTHER" id="PTHR22749">
    <property type="entry name" value="RIBOFLAVIN KINASE/FMN ADENYLYLTRANSFERASE"/>
    <property type="match status" value="1"/>
</dbReference>
<dbReference type="PIRSF" id="PIRSF004491">
    <property type="entry name" value="FAD_Synth"/>
    <property type="match status" value="1"/>
</dbReference>
<organism evidence="16 17">
    <name type="scientific">Alkalicoccobacillus murimartini</name>
    <dbReference type="NCBI Taxonomy" id="171685"/>
    <lineage>
        <taxon>Bacteria</taxon>
        <taxon>Bacillati</taxon>
        <taxon>Bacillota</taxon>
        <taxon>Bacilli</taxon>
        <taxon>Bacillales</taxon>
        <taxon>Bacillaceae</taxon>
        <taxon>Alkalicoccobacillus</taxon>
    </lineage>
</organism>
<dbReference type="InterPro" id="IPR014729">
    <property type="entry name" value="Rossmann-like_a/b/a_fold"/>
</dbReference>
<evidence type="ECO:0000256" key="6">
    <source>
        <dbReference type="ARBA" id="ARBA00022695"/>
    </source>
</evidence>
<keyword evidence="5 14" id="KW-0808">Transferase</keyword>
<evidence type="ECO:0000256" key="8">
    <source>
        <dbReference type="ARBA" id="ARBA00022777"/>
    </source>
</evidence>
<evidence type="ECO:0000256" key="1">
    <source>
        <dbReference type="ARBA" id="ARBA00004726"/>
    </source>
</evidence>
<accession>A0ABT9YEN6</accession>
<dbReference type="Gene3D" id="2.40.30.30">
    <property type="entry name" value="Riboflavin kinase-like"/>
    <property type="match status" value="1"/>
</dbReference>
<dbReference type="Gene3D" id="3.40.50.620">
    <property type="entry name" value="HUPs"/>
    <property type="match status" value="1"/>
</dbReference>
<evidence type="ECO:0000259" key="15">
    <source>
        <dbReference type="SMART" id="SM00904"/>
    </source>
</evidence>
<sequence>MQTIYLSHPFDHSSLSSEPTVFALGYFDGVHKGHQYVIKQAVDYANENNMTSAVMTFHPHPKEVLQQLKQPMRFLTPLPDKLAKLAELGVDRTYVVEFNQSFADLLPKEFVHQYLISLGARHVVAGFDFSYGKWGKGTMETLPQHAEDAFSQTSVSKVEKEGIKVSSTALRALLQEGRVEDVPELLGSYYQVQGTVEDGEKRGRTIGFPTANIKLSQRYLIPKLGVYVVEVKIGSSSYMGMCNVGYKPTFHNERPDVPNIEVHLLDFDKQIYGETVHISWLLRIRDEKRFNGIDELKEQLALDKQQTETFAKGHKLD</sequence>
<comment type="pathway">
    <text evidence="1 14">Cofactor biosynthesis; FAD biosynthesis; FAD from FMN: step 1/1.</text>
</comment>
<keyword evidence="10 14" id="KW-0067">ATP-binding</keyword>
<keyword evidence="4 14" id="KW-0288">FMN</keyword>
<dbReference type="PANTHER" id="PTHR22749:SF6">
    <property type="entry name" value="RIBOFLAVIN KINASE"/>
    <property type="match status" value="1"/>
</dbReference>
<dbReference type="RefSeq" id="WP_306980592.1">
    <property type="nucleotide sequence ID" value="NZ_JAUSUA010000001.1"/>
</dbReference>
<dbReference type="NCBIfam" id="NF004162">
    <property type="entry name" value="PRK05627.1-5"/>
    <property type="match status" value="1"/>
</dbReference>
<evidence type="ECO:0000256" key="7">
    <source>
        <dbReference type="ARBA" id="ARBA00022741"/>
    </source>
</evidence>
<dbReference type="EC" id="2.7.7.2" evidence="14"/>
<comment type="catalytic activity">
    <reaction evidence="12 14">
        <text>riboflavin + ATP = FMN + ADP + H(+)</text>
        <dbReference type="Rhea" id="RHEA:14357"/>
        <dbReference type="ChEBI" id="CHEBI:15378"/>
        <dbReference type="ChEBI" id="CHEBI:30616"/>
        <dbReference type="ChEBI" id="CHEBI:57986"/>
        <dbReference type="ChEBI" id="CHEBI:58210"/>
        <dbReference type="ChEBI" id="CHEBI:456216"/>
        <dbReference type="EC" id="2.7.1.26"/>
    </reaction>
</comment>
<keyword evidence="8 14" id="KW-0418">Kinase</keyword>
<dbReference type="GO" id="GO:0003919">
    <property type="term" value="F:FMN adenylyltransferase activity"/>
    <property type="evidence" value="ECO:0007669"/>
    <property type="project" value="UniProtKB-EC"/>
</dbReference>
<dbReference type="CDD" id="cd02064">
    <property type="entry name" value="FAD_synthetase_N"/>
    <property type="match status" value="1"/>
</dbReference>
<evidence type="ECO:0000256" key="3">
    <source>
        <dbReference type="ARBA" id="ARBA00022630"/>
    </source>
</evidence>
<evidence type="ECO:0000256" key="12">
    <source>
        <dbReference type="ARBA" id="ARBA00047880"/>
    </source>
</evidence>
<dbReference type="NCBIfam" id="TIGR00125">
    <property type="entry name" value="cyt_tran_rel"/>
    <property type="match status" value="1"/>
</dbReference>
<dbReference type="Pfam" id="PF01687">
    <property type="entry name" value="Flavokinase"/>
    <property type="match status" value="1"/>
</dbReference>
<feature type="domain" description="Riboflavin kinase" evidence="15">
    <location>
        <begin position="185"/>
        <end position="312"/>
    </location>
</feature>
<evidence type="ECO:0000313" key="16">
    <source>
        <dbReference type="EMBL" id="MDQ0206300.1"/>
    </source>
</evidence>
<keyword evidence="6 14" id="KW-0548">Nucleotidyltransferase</keyword>
<comment type="caution">
    <text evidence="16">The sequence shown here is derived from an EMBL/GenBank/DDBJ whole genome shotgun (WGS) entry which is preliminary data.</text>
</comment>
<dbReference type="InterPro" id="IPR002606">
    <property type="entry name" value="Riboflavin_kinase_bac"/>
</dbReference>
<proteinExistence type="inferred from homology"/>
<comment type="pathway">
    <text evidence="2 14">Cofactor biosynthesis; FMN biosynthesis; FMN from riboflavin (ATP route): step 1/1.</text>
</comment>
<dbReference type="InterPro" id="IPR015865">
    <property type="entry name" value="Riboflavin_kinase_bac/euk"/>
</dbReference>
<dbReference type="EC" id="2.7.1.26" evidence="14"/>
<evidence type="ECO:0000256" key="2">
    <source>
        <dbReference type="ARBA" id="ARBA00005201"/>
    </source>
</evidence>
<dbReference type="NCBIfam" id="TIGR00083">
    <property type="entry name" value="ribF"/>
    <property type="match status" value="1"/>
</dbReference>
<keyword evidence="9 14" id="KW-0274">FAD</keyword>
<evidence type="ECO:0000256" key="5">
    <source>
        <dbReference type="ARBA" id="ARBA00022679"/>
    </source>
</evidence>
<dbReference type="InterPro" id="IPR015864">
    <property type="entry name" value="FAD_synthase"/>
</dbReference>
<dbReference type="Pfam" id="PF06574">
    <property type="entry name" value="FAD_syn"/>
    <property type="match status" value="1"/>
</dbReference>
<name>A0ABT9YEN6_9BACI</name>
<dbReference type="EMBL" id="JAUSUA010000001">
    <property type="protein sequence ID" value="MDQ0206300.1"/>
    <property type="molecule type" value="Genomic_DNA"/>
</dbReference>
<evidence type="ECO:0000256" key="14">
    <source>
        <dbReference type="PIRNR" id="PIRNR004491"/>
    </source>
</evidence>
<evidence type="ECO:0000256" key="11">
    <source>
        <dbReference type="ARBA" id="ARBA00023268"/>
    </source>
</evidence>
<dbReference type="InterPro" id="IPR023468">
    <property type="entry name" value="Riboflavin_kinase"/>
</dbReference>
<dbReference type="SMART" id="SM00904">
    <property type="entry name" value="Flavokinase"/>
    <property type="match status" value="1"/>
</dbReference>
<evidence type="ECO:0000256" key="4">
    <source>
        <dbReference type="ARBA" id="ARBA00022643"/>
    </source>
</evidence>
<evidence type="ECO:0000256" key="10">
    <source>
        <dbReference type="ARBA" id="ARBA00022840"/>
    </source>
</evidence>
<dbReference type="SUPFAM" id="SSF82114">
    <property type="entry name" value="Riboflavin kinase-like"/>
    <property type="match status" value="1"/>
</dbReference>
<keyword evidence="3 14" id="KW-0285">Flavoprotein</keyword>
<keyword evidence="7 14" id="KW-0547">Nucleotide-binding</keyword>
<comment type="catalytic activity">
    <reaction evidence="13 14">
        <text>FMN + ATP + H(+) = FAD + diphosphate</text>
        <dbReference type="Rhea" id="RHEA:17237"/>
        <dbReference type="ChEBI" id="CHEBI:15378"/>
        <dbReference type="ChEBI" id="CHEBI:30616"/>
        <dbReference type="ChEBI" id="CHEBI:33019"/>
        <dbReference type="ChEBI" id="CHEBI:57692"/>
        <dbReference type="ChEBI" id="CHEBI:58210"/>
        <dbReference type="EC" id="2.7.7.2"/>
    </reaction>
</comment>
<dbReference type="Proteomes" id="UP001225034">
    <property type="component" value="Unassembled WGS sequence"/>
</dbReference>
<evidence type="ECO:0000313" key="17">
    <source>
        <dbReference type="Proteomes" id="UP001225034"/>
    </source>
</evidence>
<gene>
    <name evidence="16" type="ORF">J2S05_001074</name>
</gene>